<organism evidence="1 2">
    <name type="scientific">Paraconexibacter algicola</name>
    <dbReference type="NCBI Taxonomy" id="2133960"/>
    <lineage>
        <taxon>Bacteria</taxon>
        <taxon>Bacillati</taxon>
        <taxon>Actinomycetota</taxon>
        <taxon>Thermoleophilia</taxon>
        <taxon>Solirubrobacterales</taxon>
        <taxon>Paraconexibacteraceae</taxon>
        <taxon>Paraconexibacter</taxon>
    </lineage>
</organism>
<dbReference type="RefSeq" id="WP_107567355.1">
    <property type="nucleotide sequence ID" value="NZ_PYYB01000001.1"/>
</dbReference>
<dbReference type="Proteomes" id="UP000240739">
    <property type="component" value="Unassembled WGS sequence"/>
</dbReference>
<name>A0A2T4UI66_9ACTN</name>
<reference evidence="1 2" key="1">
    <citation type="submission" date="2018-03" db="EMBL/GenBank/DDBJ databases">
        <title>Aquarubrobacter algicola gen. nov., sp. nov., a novel actinobacterium isolated from shallow eutrophic lake during the end of cyanobacterial harmful algal blooms.</title>
        <authorList>
            <person name="Chun S.J."/>
        </authorList>
    </citation>
    <scope>NUCLEOTIDE SEQUENCE [LARGE SCALE GENOMIC DNA]</scope>
    <source>
        <strain evidence="1 2">Seoho-28</strain>
    </source>
</reference>
<comment type="caution">
    <text evidence="1">The sequence shown here is derived from an EMBL/GenBank/DDBJ whole genome shotgun (WGS) entry which is preliminary data.</text>
</comment>
<sequence length="69" mass="7303">MNDLPDSDDLDRILADDPGAGDLLAPRDIDVRLEVSVDAATLEGLTERATREGRDIGEVVADVLRSAAA</sequence>
<protein>
    <submittedName>
        <fullName evidence="1">Uncharacterized protein</fullName>
    </submittedName>
</protein>
<proteinExistence type="predicted"/>
<dbReference type="EMBL" id="PYYB01000001">
    <property type="protein sequence ID" value="PTL58918.1"/>
    <property type="molecule type" value="Genomic_DNA"/>
</dbReference>
<gene>
    <name evidence="1" type="ORF">C7Y72_04260</name>
</gene>
<keyword evidence="2" id="KW-1185">Reference proteome</keyword>
<evidence type="ECO:0000313" key="2">
    <source>
        <dbReference type="Proteomes" id="UP000240739"/>
    </source>
</evidence>
<evidence type="ECO:0000313" key="1">
    <source>
        <dbReference type="EMBL" id="PTL58918.1"/>
    </source>
</evidence>
<dbReference type="AlphaFoldDB" id="A0A2T4UI66"/>
<accession>A0A2T4UI66</accession>